<evidence type="ECO:0000313" key="3">
    <source>
        <dbReference type="Proteomes" id="UP000070501"/>
    </source>
</evidence>
<organism evidence="2 3">
    <name type="scientific">Microdochium bolleyi</name>
    <dbReference type="NCBI Taxonomy" id="196109"/>
    <lineage>
        <taxon>Eukaryota</taxon>
        <taxon>Fungi</taxon>
        <taxon>Dikarya</taxon>
        <taxon>Ascomycota</taxon>
        <taxon>Pezizomycotina</taxon>
        <taxon>Sordariomycetes</taxon>
        <taxon>Xylariomycetidae</taxon>
        <taxon>Xylariales</taxon>
        <taxon>Microdochiaceae</taxon>
        <taxon>Microdochium</taxon>
    </lineage>
</organism>
<gene>
    <name evidence="2" type="ORF">Micbo1qcDRAFT_24590</name>
</gene>
<protein>
    <recommendedName>
        <fullName evidence="4">Transmembrane protein</fullName>
    </recommendedName>
</protein>
<proteinExistence type="predicted"/>
<keyword evidence="1" id="KW-0472">Membrane</keyword>
<dbReference type="InParanoid" id="A0A136JDC2"/>
<dbReference type="EMBL" id="KQ964246">
    <property type="protein sequence ID" value="KXJ95163.1"/>
    <property type="molecule type" value="Genomic_DNA"/>
</dbReference>
<reference evidence="3" key="1">
    <citation type="submission" date="2016-02" db="EMBL/GenBank/DDBJ databases">
        <title>Draft genome sequence of Microdochium bolleyi, a fungal endophyte of beachgrass.</title>
        <authorList>
            <consortium name="DOE Joint Genome Institute"/>
            <person name="David A.S."/>
            <person name="May G."/>
            <person name="Haridas S."/>
            <person name="Lim J."/>
            <person name="Wang M."/>
            <person name="Labutti K."/>
            <person name="Lipzen A."/>
            <person name="Barry K."/>
            <person name="Grigoriev I.V."/>
        </authorList>
    </citation>
    <scope>NUCLEOTIDE SEQUENCE [LARGE SCALE GENOMIC DNA]</scope>
    <source>
        <strain evidence="3">J235TASD1</strain>
    </source>
</reference>
<evidence type="ECO:0008006" key="4">
    <source>
        <dbReference type="Google" id="ProtNLM"/>
    </source>
</evidence>
<keyword evidence="1" id="KW-0812">Transmembrane</keyword>
<sequence length="128" mass="14109">MQPNLTRSVTPSDIMRKARICPRIIKQPNAACPSLRRTRTHRPVHPTPMSLSTLLFQSLLSLCGSCGFHIVFGVFGFVFSIFSFCHCGFQDCVLFVSIVVCGIFSFSIVFGLSVLQPSISGARASRPR</sequence>
<evidence type="ECO:0000313" key="2">
    <source>
        <dbReference type="EMBL" id="KXJ95163.1"/>
    </source>
</evidence>
<feature type="transmembrane region" description="Helical" evidence="1">
    <location>
        <begin position="59"/>
        <end position="82"/>
    </location>
</feature>
<feature type="transmembrane region" description="Helical" evidence="1">
    <location>
        <begin position="94"/>
        <end position="115"/>
    </location>
</feature>
<keyword evidence="3" id="KW-1185">Reference proteome</keyword>
<name>A0A136JDC2_9PEZI</name>
<evidence type="ECO:0000256" key="1">
    <source>
        <dbReference type="SAM" id="Phobius"/>
    </source>
</evidence>
<dbReference type="AlphaFoldDB" id="A0A136JDC2"/>
<accession>A0A136JDC2</accession>
<dbReference type="Proteomes" id="UP000070501">
    <property type="component" value="Unassembled WGS sequence"/>
</dbReference>
<keyword evidence="1" id="KW-1133">Transmembrane helix</keyword>